<evidence type="ECO:0000256" key="1">
    <source>
        <dbReference type="ARBA" id="ARBA00004123"/>
    </source>
</evidence>
<dbReference type="Proteomes" id="UP001445335">
    <property type="component" value="Unassembled WGS sequence"/>
</dbReference>
<dbReference type="PANTHER" id="PTHR47358">
    <property type="entry name" value="E3 UBIQUITIN-PROTEIN LIGASE HOS1"/>
    <property type="match status" value="1"/>
</dbReference>
<organism evidence="5 6">
    <name type="scientific">Elliptochloris bilobata</name>
    <dbReference type="NCBI Taxonomy" id="381761"/>
    <lineage>
        <taxon>Eukaryota</taxon>
        <taxon>Viridiplantae</taxon>
        <taxon>Chlorophyta</taxon>
        <taxon>core chlorophytes</taxon>
        <taxon>Trebouxiophyceae</taxon>
        <taxon>Trebouxiophyceae incertae sedis</taxon>
        <taxon>Elliptochloris clade</taxon>
        <taxon>Elliptochloris</taxon>
    </lineage>
</organism>
<dbReference type="AlphaFoldDB" id="A0AAW1QTX2"/>
<dbReference type="GO" id="GO:0004842">
    <property type="term" value="F:ubiquitin-protein transferase activity"/>
    <property type="evidence" value="ECO:0007669"/>
    <property type="project" value="InterPro"/>
</dbReference>
<comment type="caution">
    <text evidence="5">The sequence shown here is derived from an EMBL/GenBank/DDBJ whole genome shotgun (WGS) entry which is preliminary data.</text>
</comment>
<dbReference type="GO" id="GO:0005634">
    <property type="term" value="C:nucleus"/>
    <property type="evidence" value="ECO:0007669"/>
    <property type="project" value="UniProtKB-SubCell"/>
</dbReference>
<evidence type="ECO:0000259" key="4">
    <source>
        <dbReference type="Pfam" id="PF13934"/>
    </source>
</evidence>
<keyword evidence="2" id="KW-0539">Nucleus</keyword>
<name>A0AAW1QTX2_9CHLO</name>
<dbReference type="EMBL" id="JALJOU010000078">
    <property type="protein sequence ID" value="KAK9824981.1"/>
    <property type="molecule type" value="Genomic_DNA"/>
</dbReference>
<evidence type="ECO:0000256" key="3">
    <source>
        <dbReference type="SAM" id="MobiDB-lite"/>
    </source>
</evidence>
<dbReference type="GO" id="GO:0016567">
    <property type="term" value="P:protein ubiquitination"/>
    <property type="evidence" value="ECO:0007669"/>
    <property type="project" value="InterPro"/>
</dbReference>
<accession>A0AAW1QTX2</accession>
<feature type="region of interest" description="Disordered" evidence="3">
    <location>
        <begin position="533"/>
        <end position="560"/>
    </location>
</feature>
<evidence type="ECO:0000256" key="2">
    <source>
        <dbReference type="ARBA" id="ARBA00023242"/>
    </source>
</evidence>
<keyword evidence="6" id="KW-1185">Reference proteome</keyword>
<gene>
    <name evidence="5" type="ORF">WJX81_002675</name>
</gene>
<comment type="subcellular location">
    <subcellularLocation>
        <location evidence="1">Nucleus</location>
    </subcellularLocation>
</comment>
<feature type="domain" description="ELYS-like" evidence="4">
    <location>
        <begin position="224"/>
        <end position="432"/>
    </location>
</feature>
<evidence type="ECO:0000313" key="6">
    <source>
        <dbReference type="Proteomes" id="UP001445335"/>
    </source>
</evidence>
<feature type="region of interest" description="Disordered" evidence="3">
    <location>
        <begin position="468"/>
        <end position="498"/>
    </location>
</feature>
<reference evidence="5 6" key="1">
    <citation type="journal article" date="2024" name="Nat. Commun.">
        <title>Phylogenomics reveals the evolutionary origins of lichenization in chlorophyte algae.</title>
        <authorList>
            <person name="Puginier C."/>
            <person name="Libourel C."/>
            <person name="Otte J."/>
            <person name="Skaloud P."/>
            <person name="Haon M."/>
            <person name="Grisel S."/>
            <person name="Petersen M."/>
            <person name="Berrin J.G."/>
            <person name="Delaux P.M."/>
            <person name="Dal Grande F."/>
            <person name="Keller J."/>
        </authorList>
    </citation>
    <scope>NUCLEOTIDE SEQUENCE [LARGE SCALE GENOMIC DNA]</scope>
    <source>
        <strain evidence="5 6">SAG 245.80</strain>
    </source>
</reference>
<proteinExistence type="predicted"/>
<evidence type="ECO:0000313" key="5">
    <source>
        <dbReference type="EMBL" id="KAK9824981.1"/>
    </source>
</evidence>
<dbReference type="Pfam" id="PF13934">
    <property type="entry name" value="ELYS"/>
    <property type="match status" value="1"/>
</dbReference>
<feature type="compositionally biased region" description="Low complexity" evidence="3">
    <location>
        <begin position="515"/>
        <end position="525"/>
    </location>
</feature>
<feature type="region of interest" description="Disordered" evidence="3">
    <location>
        <begin position="506"/>
        <end position="525"/>
    </location>
</feature>
<dbReference type="InterPro" id="IPR025151">
    <property type="entry name" value="ELYS_dom"/>
</dbReference>
<sequence>MAQPIAVLERLADTPPRELARTGADDRRVLHSLFLQCRAAGLTGAPGSNDVARLHALFDVALGHGLGSLVVDYVVEVCSDRFYTSSDALEAYLLDGECVKKWAAGALVQVHSWLSTGLVRPGGVDVGALRSQLGRTNSIVLVLRALAAPVPAPPAAAPPAAAAAEAPHGGDLEDALRLQQCLQVLDWCAAVQLSDAWAARRWRSEPEWRAAVSQRRGAAHPLPTFLQRLLQRLGLVGSAAFSYPPASLEKAVAGVFLSGGAGEATWQDKLALLLYLLSDAGIADLEAFRLGFSVPPAQLAEWHAAALVDQALAGPTERASLDTACLLLPGAATAGTPFLFVEALAKLGRPEEALAVLRALEEAETALQIRLDCGLITEAFLEARRCCDHVPAEQRGPHTRALVRRLAEWAQRARMVHEVIQLPLNALEEQAMCGWMEEQAAAGGRAAHALPVFYLLRGRIAEGLHANAGLSRTPPAEGDAEGAELARAGGPQRGPQWGMWRAAQQAGERSVAESGAAKARTGNGAAAGAAFLATPGSSRRAPGSKRARLAPGAWPRSYRL</sequence>
<dbReference type="PANTHER" id="PTHR47358:SF2">
    <property type="entry name" value="E3 UBIQUITIN-PROTEIN LIGASE HOS1"/>
    <property type="match status" value="1"/>
</dbReference>
<dbReference type="InterPro" id="IPR044718">
    <property type="entry name" value="HOS1"/>
</dbReference>
<protein>
    <recommendedName>
        <fullName evidence="4">ELYS-like domain-containing protein</fullName>
    </recommendedName>
</protein>